<dbReference type="EC" id="3.1.26.5" evidence="7"/>
<dbReference type="STRING" id="1121001.SAMN02745857_02840"/>
<evidence type="ECO:0000256" key="5">
    <source>
        <dbReference type="ARBA" id="ARBA00022801"/>
    </source>
</evidence>
<keyword evidence="2" id="KW-0819">tRNA processing</keyword>
<dbReference type="Gene3D" id="3.30.230.10">
    <property type="match status" value="1"/>
</dbReference>
<dbReference type="AlphaFoldDB" id="A0A1W1XU48"/>
<keyword evidence="9" id="KW-1185">Reference proteome</keyword>
<evidence type="ECO:0000256" key="7">
    <source>
        <dbReference type="NCBIfam" id="TIGR00188"/>
    </source>
</evidence>
<dbReference type="PANTHER" id="PTHR33992">
    <property type="entry name" value="RIBONUCLEASE P PROTEIN COMPONENT"/>
    <property type="match status" value="1"/>
</dbReference>
<evidence type="ECO:0000313" key="8">
    <source>
        <dbReference type="EMBL" id="SMC27416.1"/>
    </source>
</evidence>
<dbReference type="InterPro" id="IPR020539">
    <property type="entry name" value="RNase_P_CS"/>
</dbReference>
<gene>
    <name evidence="8" type="ORF">SAMN02745857_02840</name>
</gene>
<dbReference type="Proteomes" id="UP000192761">
    <property type="component" value="Unassembled WGS sequence"/>
</dbReference>
<evidence type="ECO:0000256" key="4">
    <source>
        <dbReference type="ARBA" id="ARBA00022759"/>
    </source>
</evidence>
<keyword evidence="6" id="KW-0694">RNA-binding</keyword>
<dbReference type="InterPro" id="IPR014721">
    <property type="entry name" value="Ribsml_uS5_D2-typ_fold_subgr"/>
</dbReference>
<dbReference type="GO" id="GO:0004526">
    <property type="term" value="F:ribonuclease P activity"/>
    <property type="evidence" value="ECO:0007669"/>
    <property type="project" value="UniProtKB-UniRule"/>
</dbReference>
<dbReference type="SUPFAM" id="SSF54211">
    <property type="entry name" value="Ribosomal protein S5 domain 2-like"/>
    <property type="match status" value="1"/>
</dbReference>
<evidence type="ECO:0000256" key="2">
    <source>
        <dbReference type="ARBA" id="ARBA00022694"/>
    </source>
</evidence>
<dbReference type="GO" id="GO:0000049">
    <property type="term" value="F:tRNA binding"/>
    <property type="evidence" value="ECO:0007669"/>
    <property type="project" value="InterPro"/>
</dbReference>
<dbReference type="GO" id="GO:0030677">
    <property type="term" value="C:ribonuclease P complex"/>
    <property type="evidence" value="ECO:0007669"/>
    <property type="project" value="TreeGrafter"/>
</dbReference>
<accession>A0A1W1XU48</accession>
<keyword evidence="4" id="KW-0255">Endonuclease</keyword>
<reference evidence="8 9" key="1">
    <citation type="submission" date="2017-04" db="EMBL/GenBank/DDBJ databases">
        <authorList>
            <person name="Afonso C.L."/>
            <person name="Miller P.J."/>
            <person name="Scott M.A."/>
            <person name="Spackman E."/>
            <person name="Goraichik I."/>
            <person name="Dimitrov K.M."/>
            <person name="Suarez D.L."/>
            <person name="Swayne D.E."/>
        </authorList>
    </citation>
    <scope>NUCLEOTIDE SEQUENCE [LARGE SCALE GENOMIC DNA]</scope>
    <source>
        <strain evidence="8 9">DSM 23236</strain>
    </source>
</reference>
<proteinExistence type="predicted"/>
<evidence type="ECO:0000313" key="9">
    <source>
        <dbReference type="Proteomes" id="UP000192761"/>
    </source>
</evidence>
<dbReference type="PROSITE" id="PS00648">
    <property type="entry name" value="RIBONUCLEASE_P"/>
    <property type="match status" value="1"/>
</dbReference>
<dbReference type="PANTHER" id="PTHR33992:SF1">
    <property type="entry name" value="RIBONUCLEASE P PROTEIN COMPONENT"/>
    <property type="match status" value="1"/>
</dbReference>
<comment type="function">
    <text evidence="1">RNaseP catalyzes the removal of the 5'-leader sequence from pre-tRNA to produce the mature 5'-terminus. It can also cleave other RNA substrates such as 4.5S RNA. The protein component plays an auxiliary but essential role in vivo by binding to the 5'-leader sequence and broadening the substrate specificity of the ribozyme.</text>
</comment>
<sequence length="85" mass="9573">MLARPNDLGHARLGLVVGKRTDKRAVVRNYLKRSAREAFRLHAAEFGGIDFVVRVRERYGRAQAAANRTLLISLMHRAARRCASS</sequence>
<dbReference type="NCBIfam" id="TIGR00188">
    <property type="entry name" value="rnpA"/>
    <property type="match status" value="1"/>
</dbReference>
<dbReference type="InterPro" id="IPR020568">
    <property type="entry name" value="Ribosomal_Su5_D2-typ_SF"/>
</dbReference>
<evidence type="ECO:0000256" key="1">
    <source>
        <dbReference type="ARBA" id="ARBA00002663"/>
    </source>
</evidence>
<keyword evidence="5" id="KW-0378">Hydrolase</keyword>
<organism evidence="8 9">
    <name type="scientific">Andreprevotia lacus DSM 23236</name>
    <dbReference type="NCBI Taxonomy" id="1121001"/>
    <lineage>
        <taxon>Bacteria</taxon>
        <taxon>Pseudomonadati</taxon>
        <taxon>Pseudomonadota</taxon>
        <taxon>Betaproteobacteria</taxon>
        <taxon>Neisseriales</taxon>
        <taxon>Chitinibacteraceae</taxon>
        <taxon>Andreprevotia</taxon>
    </lineage>
</organism>
<keyword evidence="3" id="KW-0540">Nuclease</keyword>
<dbReference type="GO" id="GO:0042781">
    <property type="term" value="F:3'-tRNA processing endoribonuclease activity"/>
    <property type="evidence" value="ECO:0007669"/>
    <property type="project" value="TreeGrafter"/>
</dbReference>
<protein>
    <recommendedName>
        <fullName evidence="7">Ribonuclease P protein component</fullName>
        <ecNumber evidence="7">3.1.26.5</ecNumber>
    </recommendedName>
</protein>
<dbReference type="EMBL" id="FWXD01000017">
    <property type="protein sequence ID" value="SMC27416.1"/>
    <property type="molecule type" value="Genomic_DNA"/>
</dbReference>
<dbReference type="Pfam" id="PF00825">
    <property type="entry name" value="Ribonuclease_P"/>
    <property type="match status" value="1"/>
</dbReference>
<name>A0A1W1XU48_9NEIS</name>
<evidence type="ECO:0000256" key="3">
    <source>
        <dbReference type="ARBA" id="ARBA00022722"/>
    </source>
</evidence>
<dbReference type="InterPro" id="IPR000100">
    <property type="entry name" value="RNase_P"/>
</dbReference>
<evidence type="ECO:0000256" key="6">
    <source>
        <dbReference type="ARBA" id="ARBA00022884"/>
    </source>
</evidence>